<feature type="region of interest" description="Disordered" evidence="6">
    <location>
        <begin position="195"/>
        <end position="248"/>
    </location>
</feature>
<dbReference type="CDD" id="cd20404">
    <property type="entry name" value="Tudor_Agenet_AtEML-like"/>
    <property type="match status" value="1"/>
</dbReference>
<dbReference type="InterPro" id="IPR011564">
    <property type="entry name" value="Telomer_end-bd_POT1/Cdc13"/>
</dbReference>
<evidence type="ECO:0000313" key="9">
    <source>
        <dbReference type="Proteomes" id="UP001190700"/>
    </source>
</evidence>
<dbReference type="PANTHER" id="PTHR14513">
    <property type="entry name" value="PROTECTION OF TELOMERES 1"/>
    <property type="match status" value="1"/>
</dbReference>
<feature type="coiled-coil region" evidence="5">
    <location>
        <begin position="425"/>
        <end position="484"/>
    </location>
</feature>
<dbReference type="GO" id="GO:0016233">
    <property type="term" value="P:telomere capping"/>
    <property type="evidence" value="ECO:0007669"/>
    <property type="project" value="TreeGrafter"/>
</dbReference>
<proteinExistence type="predicted"/>
<comment type="caution">
    <text evidence="8">The sequence shown here is derived from an EMBL/GenBank/DDBJ whole genome shotgun (WGS) entry which is preliminary data.</text>
</comment>
<dbReference type="SMART" id="SM00333">
    <property type="entry name" value="TUDOR"/>
    <property type="match status" value="2"/>
</dbReference>
<keyword evidence="2" id="KW-0158">Chromosome</keyword>
<feature type="domain" description="Tudor" evidence="7">
    <location>
        <begin position="326"/>
        <end position="386"/>
    </location>
</feature>
<accession>A0AAE0KPK4</accession>
<evidence type="ECO:0000313" key="8">
    <source>
        <dbReference type="EMBL" id="KAK3256022.1"/>
    </source>
</evidence>
<evidence type="ECO:0000256" key="1">
    <source>
        <dbReference type="ARBA" id="ARBA00004574"/>
    </source>
</evidence>
<evidence type="ECO:0000256" key="4">
    <source>
        <dbReference type="ARBA" id="ARBA00023125"/>
    </source>
</evidence>
<dbReference type="Pfam" id="PF02765">
    <property type="entry name" value="POT1"/>
    <property type="match status" value="1"/>
</dbReference>
<dbReference type="GO" id="GO:0098505">
    <property type="term" value="F:G-rich strand telomeric DNA binding"/>
    <property type="evidence" value="ECO:0007669"/>
    <property type="project" value="TreeGrafter"/>
</dbReference>
<evidence type="ECO:0000256" key="3">
    <source>
        <dbReference type="ARBA" id="ARBA00022895"/>
    </source>
</evidence>
<keyword evidence="3" id="KW-0779">Telomere</keyword>
<dbReference type="GO" id="GO:0032210">
    <property type="term" value="P:regulation of telomere maintenance via telomerase"/>
    <property type="evidence" value="ECO:0007669"/>
    <property type="project" value="TreeGrafter"/>
</dbReference>
<dbReference type="GO" id="GO:0010521">
    <property type="term" value="F:telomerase inhibitor activity"/>
    <property type="evidence" value="ECO:0007669"/>
    <property type="project" value="TreeGrafter"/>
</dbReference>
<comment type="subcellular location">
    <subcellularLocation>
        <location evidence="1">Chromosome</location>
        <location evidence="1">Telomere</location>
    </subcellularLocation>
</comment>
<gene>
    <name evidence="8" type="ORF">CYMTET_34822</name>
</gene>
<feature type="region of interest" description="Disordered" evidence="6">
    <location>
        <begin position="386"/>
        <end position="419"/>
    </location>
</feature>
<dbReference type="InterPro" id="IPR012340">
    <property type="entry name" value="NA-bd_OB-fold"/>
</dbReference>
<keyword evidence="9" id="KW-1185">Reference proteome</keyword>
<evidence type="ECO:0000256" key="5">
    <source>
        <dbReference type="SAM" id="Coils"/>
    </source>
</evidence>
<evidence type="ECO:0000259" key="7">
    <source>
        <dbReference type="SMART" id="SM00333"/>
    </source>
</evidence>
<dbReference type="PANTHER" id="PTHR14513:SF0">
    <property type="entry name" value="PROTECTION OF TELOMERES PROTEIN 1"/>
    <property type="match status" value="1"/>
</dbReference>
<reference evidence="8 9" key="1">
    <citation type="journal article" date="2015" name="Genome Biol. Evol.">
        <title>Comparative Genomics of a Bacterivorous Green Alga Reveals Evolutionary Causalities and Consequences of Phago-Mixotrophic Mode of Nutrition.</title>
        <authorList>
            <person name="Burns J.A."/>
            <person name="Paasch A."/>
            <person name="Narechania A."/>
            <person name="Kim E."/>
        </authorList>
    </citation>
    <scope>NUCLEOTIDE SEQUENCE [LARGE SCALE GENOMIC DNA]</scope>
    <source>
        <strain evidence="8 9">PLY_AMNH</strain>
    </source>
</reference>
<protein>
    <recommendedName>
        <fullName evidence="7">Tudor domain-containing protein</fullName>
    </recommendedName>
</protein>
<dbReference type="Proteomes" id="UP001190700">
    <property type="component" value="Unassembled WGS sequence"/>
</dbReference>
<feature type="compositionally biased region" description="Basic and acidic residues" evidence="6">
    <location>
        <begin position="764"/>
        <end position="773"/>
    </location>
</feature>
<evidence type="ECO:0000256" key="2">
    <source>
        <dbReference type="ARBA" id="ARBA00022454"/>
    </source>
</evidence>
<evidence type="ECO:0000256" key="6">
    <source>
        <dbReference type="SAM" id="MobiDB-lite"/>
    </source>
</evidence>
<keyword evidence="5" id="KW-0175">Coiled coil</keyword>
<keyword evidence="4" id="KW-0238">DNA-binding</keyword>
<dbReference type="GO" id="GO:0000783">
    <property type="term" value="C:nuclear telomere cap complex"/>
    <property type="evidence" value="ECO:0007669"/>
    <property type="project" value="TreeGrafter"/>
</dbReference>
<dbReference type="InterPro" id="IPR002999">
    <property type="entry name" value="Tudor"/>
</dbReference>
<dbReference type="Gene3D" id="2.40.50.140">
    <property type="entry name" value="Nucleic acid-binding proteins"/>
    <property type="match status" value="1"/>
</dbReference>
<name>A0AAE0KPK4_9CHLO</name>
<dbReference type="EMBL" id="LGRX02022031">
    <property type="protein sequence ID" value="KAK3256022.1"/>
    <property type="molecule type" value="Genomic_DNA"/>
</dbReference>
<dbReference type="SUPFAM" id="SSF50249">
    <property type="entry name" value="Nucleic acid-binding proteins"/>
    <property type="match status" value="1"/>
</dbReference>
<feature type="domain" description="Tudor" evidence="7">
    <location>
        <begin position="255"/>
        <end position="312"/>
    </location>
</feature>
<dbReference type="Gene3D" id="2.30.30.140">
    <property type="match status" value="2"/>
</dbReference>
<dbReference type="AlphaFoldDB" id="A0AAE0KPK4"/>
<dbReference type="InterPro" id="IPR028389">
    <property type="entry name" value="POT1"/>
</dbReference>
<feature type="compositionally biased region" description="Acidic residues" evidence="6">
    <location>
        <begin position="196"/>
        <end position="239"/>
    </location>
</feature>
<feature type="region of interest" description="Disordered" evidence="6">
    <location>
        <begin position="740"/>
        <end position="773"/>
    </location>
</feature>
<sequence>MLVLTASSWMPLFGVAPTPLFPRCHNSWVAHVSKCPVRHRFRSRALLGHLHMRPARAPLLPADAVGAPLYSVAFAHRVSHDDDAYEEADEEDGDGLEQGGMEDEIIATQPVLQEYDLYEEAATAAGEEDGDGLEQDGMEDEIIATQQPVLQEYDLYEEAATAAGEEDGDGLEQGGMEDEIIATQMVEDPGMPVEPEAAEAEAEEAEDDEAEADVNQAEAEDEEAETKDEEVEAKDDEDVDTRRRTRRRVMGSAHAKLRPGVRVAVFWEAEDSWFPGTVGAALPGRMTVIDYDDGDQEKLDMANEKYRILPSDEAEDGRWSVPVPGAVLHVGTRVQVYWPEDEAWYKGTVKEVGKTRVAKTTVEYDDGEREKLNMNAEMYRVLLPSKDNGKRCGSQARAVGRHRERGSSRPAGAEAKGAALEECRKKAVYEEADRQDEEADRQDEELMECDADGGQWAEAAGMQAEEAEMQAEEAGMQAEEAGVQTEEAGVQAEEAGMQAEETGMQAKETGVQAEEAEMQAEETGMRAEEAEMQAEEAGMQAEEAGVQAEEAGMQAEEAGMQAEVAEEAEIQAEEAGLQAKGAEMQQSVELVYPTLRSACQALWTYQNVYGCVVDWWTGQASQEIDGADRICTMRIIDASTDIGGSSGVEVRILFSKEEKPPQPRARCGDIVRLQGVKIGVTAGRPSLTAIVGGPSQFVLFDGKTNEVLPYQTSSPSYSLSGRDKSTIQRMRSWIHGLNLAPRRSPRHSNKLAAQAAQSSLKKNQTSEEEKTHCAKDLVKRKLRVSGWYQS</sequence>
<feature type="coiled-coil region" evidence="5">
    <location>
        <begin position="511"/>
        <end position="585"/>
    </location>
</feature>
<organism evidence="8 9">
    <name type="scientific">Cymbomonas tetramitiformis</name>
    <dbReference type="NCBI Taxonomy" id="36881"/>
    <lineage>
        <taxon>Eukaryota</taxon>
        <taxon>Viridiplantae</taxon>
        <taxon>Chlorophyta</taxon>
        <taxon>Pyramimonadophyceae</taxon>
        <taxon>Pyramimonadales</taxon>
        <taxon>Pyramimonadaceae</taxon>
        <taxon>Cymbomonas</taxon>
    </lineage>
</organism>